<dbReference type="RefSeq" id="WP_252851672.1">
    <property type="nucleotide sequence ID" value="NZ_JAMXLR010000024.1"/>
</dbReference>
<dbReference type="Proteomes" id="UP001155241">
    <property type="component" value="Unassembled WGS sequence"/>
</dbReference>
<sequence length="84" mass="9572">MKITINVDCTPEEARRFMGLPDVAPMQEAVLKELQEQMLTNVKAMQPAEVMKLGMPMGVEKWVDLQKQFWTQIMSIGTQKDSDS</sequence>
<dbReference type="EMBL" id="JAMXLR010000024">
    <property type="protein sequence ID" value="MCO6043568.1"/>
    <property type="molecule type" value="Genomic_DNA"/>
</dbReference>
<organism evidence="1 2">
    <name type="scientific">Aeoliella straminimaris</name>
    <dbReference type="NCBI Taxonomy" id="2954799"/>
    <lineage>
        <taxon>Bacteria</taxon>
        <taxon>Pseudomonadati</taxon>
        <taxon>Planctomycetota</taxon>
        <taxon>Planctomycetia</taxon>
        <taxon>Pirellulales</taxon>
        <taxon>Lacipirellulaceae</taxon>
        <taxon>Aeoliella</taxon>
    </lineage>
</organism>
<dbReference type="Pfam" id="PF20099">
    <property type="entry name" value="DUF6489"/>
    <property type="match status" value="1"/>
</dbReference>
<dbReference type="InterPro" id="IPR045502">
    <property type="entry name" value="DUF6489"/>
</dbReference>
<proteinExistence type="predicted"/>
<evidence type="ECO:0000313" key="2">
    <source>
        <dbReference type="Proteomes" id="UP001155241"/>
    </source>
</evidence>
<gene>
    <name evidence="1" type="ORF">NG895_06580</name>
</gene>
<dbReference type="AlphaFoldDB" id="A0A9X2F8F2"/>
<reference evidence="1" key="1">
    <citation type="submission" date="2022-06" db="EMBL/GenBank/DDBJ databases">
        <title>Aeoliella straminimaris, a novel planctomycete from sediments.</title>
        <authorList>
            <person name="Vitorino I.R."/>
            <person name="Lage O.M."/>
        </authorList>
    </citation>
    <scope>NUCLEOTIDE SEQUENCE</scope>
    <source>
        <strain evidence="1">ICT_H6.2</strain>
    </source>
</reference>
<keyword evidence="2" id="KW-1185">Reference proteome</keyword>
<evidence type="ECO:0000313" key="1">
    <source>
        <dbReference type="EMBL" id="MCO6043568.1"/>
    </source>
</evidence>
<protein>
    <submittedName>
        <fullName evidence="1">DUF6489 family protein</fullName>
    </submittedName>
</protein>
<comment type="caution">
    <text evidence="1">The sequence shown here is derived from an EMBL/GenBank/DDBJ whole genome shotgun (WGS) entry which is preliminary data.</text>
</comment>
<name>A0A9X2F8F2_9BACT</name>
<accession>A0A9X2F8F2</accession>